<evidence type="ECO:0000313" key="1">
    <source>
        <dbReference type="EMBL" id="TGL85307.1"/>
    </source>
</evidence>
<accession>A0A6N4QU58</accession>
<protein>
    <submittedName>
        <fullName evidence="1">Uncharacterized protein</fullName>
    </submittedName>
</protein>
<dbReference type="Proteomes" id="UP000297613">
    <property type="component" value="Unassembled WGS sequence"/>
</dbReference>
<organism evidence="1 2">
    <name type="scientific">Leptospira yasudae</name>
    <dbReference type="NCBI Taxonomy" id="2202201"/>
    <lineage>
        <taxon>Bacteria</taxon>
        <taxon>Pseudomonadati</taxon>
        <taxon>Spirochaetota</taxon>
        <taxon>Spirochaetia</taxon>
        <taxon>Leptospirales</taxon>
        <taxon>Leptospiraceae</taxon>
        <taxon>Leptospira</taxon>
    </lineage>
</organism>
<comment type="caution">
    <text evidence="1">The sequence shown here is derived from an EMBL/GenBank/DDBJ whole genome shotgun (WGS) entry which is preliminary data.</text>
</comment>
<gene>
    <name evidence="1" type="ORF">EHQ83_08340</name>
</gene>
<name>A0A6N4QU58_9LEPT</name>
<reference evidence="1 2" key="1">
    <citation type="journal article" date="2019" name="PLoS Negl. Trop. Dis.">
        <title>Revisiting the worldwide diversity of Leptospira species in the environment.</title>
        <authorList>
            <person name="Vincent A.T."/>
            <person name="Schiettekatte O."/>
            <person name="Bourhy P."/>
            <person name="Veyrier F.J."/>
            <person name="Picardeau M."/>
        </authorList>
    </citation>
    <scope>NUCLEOTIDE SEQUENCE [LARGE SCALE GENOMIC DNA]</scope>
    <source>
        <strain evidence="1 2">201702445</strain>
    </source>
</reference>
<evidence type="ECO:0000313" key="2">
    <source>
        <dbReference type="Proteomes" id="UP000297613"/>
    </source>
</evidence>
<sequence length="129" mass="14377">MRGGIYKAGIFLTMLSVVVLLLDCGPTCGFNGLEDTSVYSESVSPCHQDKNSDSEEERNCEWDIGSVAVSESDSQFSKLIRFYLPIHLYSANVFFSFVFSSLRLEAVPSEILSADLQSIRLIRSVRILI</sequence>
<proteinExistence type="predicted"/>
<dbReference type="EMBL" id="RQGM01000030">
    <property type="protein sequence ID" value="TGL85307.1"/>
    <property type="molecule type" value="Genomic_DNA"/>
</dbReference>
<dbReference type="RefSeq" id="WP_135571809.1">
    <property type="nucleotide sequence ID" value="NZ_RQGK01000072.1"/>
</dbReference>
<dbReference type="AlphaFoldDB" id="A0A6N4QU58"/>